<evidence type="ECO:0000313" key="2">
    <source>
        <dbReference type="Proteomes" id="UP000613193"/>
    </source>
</evidence>
<keyword evidence="2" id="KW-1185">Reference proteome</keyword>
<reference evidence="1" key="1">
    <citation type="submission" date="2020-12" db="EMBL/GenBank/DDBJ databases">
        <title>Bacterial novel species Mucilaginibacter sp. SD-g isolated from soil.</title>
        <authorList>
            <person name="Jung H.-Y."/>
        </authorList>
    </citation>
    <scope>NUCLEOTIDE SEQUENCE</scope>
    <source>
        <strain evidence="1">SD-g</strain>
    </source>
</reference>
<proteinExistence type="predicted"/>
<dbReference type="RefSeq" id="WP_200062875.1">
    <property type="nucleotide sequence ID" value="NZ_JAEHFW010000001.1"/>
</dbReference>
<organism evidence="1 2">
    <name type="scientific">Mucilaginibacter segetis</name>
    <dbReference type="NCBI Taxonomy" id="2793071"/>
    <lineage>
        <taxon>Bacteria</taxon>
        <taxon>Pseudomonadati</taxon>
        <taxon>Bacteroidota</taxon>
        <taxon>Sphingobacteriia</taxon>
        <taxon>Sphingobacteriales</taxon>
        <taxon>Sphingobacteriaceae</taxon>
        <taxon>Mucilaginibacter</taxon>
    </lineage>
</organism>
<protein>
    <recommendedName>
        <fullName evidence="3">Lipocalin-like domain-containing protein</fullName>
    </recommendedName>
</protein>
<evidence type="ECO:0000313" key="1">
    <source>
        <dbReference type="EMBL" id="MBK0377709.1"/>
    </source>
</evidence>
<dbReference type="Proteomes" id="UP000613193">
    <property type="component" value="Unassembled WGS sequence"/>
</dbReference>
<dbReference type="EMBL" id="JAEHFW010000001">
    <property type="protein sequence ID" value="MBK0377709.1"/>
    <property type="molecule type" value="Genomic_DNA"/>
</dbReference>
<accession>A0A934UKV5</accession>
<dbReference type="PROSITE" id="PS51257">
    <property type="entry name" value="PROKAR_LIPOPROTEIN"/>
    <property type="match status" value="1"/>
</dbReference>
<sequence>MKTTIRLLPLILLSFISCNNSIQREGLYGKWKYIKVEHPHISPSDTISSADIAEQAPYIVFETNDSLKIIWGGKLLSYGTFGTQGQNIKYKEVLPDGKTREFPFYVSVLTDNKMVFETMGDEGAKITAVKATNEHP</sequence>
<name>A0A934UKV5_9SPHI</name>
<evidence type="ECO:0008006" key="3">
    <source>
        <dbReference type="Google" id="ProtNLM"/>
    </source>
</evidence>
<dbReference type="AlphaFoldDB" id="A0A934UKV5"/>
<gene>
    <name evidence="1" type="ORF">I5M19_00210</name>
</gene>
<comment type="caution">
    <text evidence="1">The sequence shown here is derived from an EMBL/GenBank/DDBJ whole genome shotgun (WGS) entry which is preliminary data.</text>
</comment>